<dbReference type="AlphaFoldDB" id="A0A6I9RY26"/>
<dbReference type="Proteomes" id="UP000504607">
    <property type="component" value="Chromosome 12"/>
</dbReference>
<comment type="subcellular location">
    <subcellularLocation>
        <location evidence="1">Membrane</location>
        <topology evidence="1">Single-pass membrane protein</topology>
    </subcellularLocation>
</comment>
<keyword evidence="7" id="KW-1185">Reference proteome</keyword>
<evidence type="ECO:0000259" key="6">
    <source>
        <dbReference type="Pfam" id="PF03168"/>
    </source>
</evidence>
<dbReference type="PANTHER" id="PTHR31415">
    <property type="entry name" value="OS05G0367900 PROTEIN"/>
    <property type="match status" value="1"/>
</dbReference>
<proteinExistence type="predicted"/>
<evidence type="ECO:0000256" key="3">
    <source>
        <dbReference type="ARBA" id="ARBA00022989"/>
    </source>
</evidence>
<dbReference type="InterPro" id="IPR004864">
    <property type="entry name" value="LEA_2"/>
</dbReference>
<dbReference type="PANTHER" id="PTHR31415:SF9">
    <property type="entry name" value="OS05G0367900 PROTEIN"/>
    <property type="match status" value="1"/>
</dbReference>
<dbReference type="Pfam" id="PF03168">
    <property type="entry name" value="LEA_2"/>
    <property type="match status" value="1"/>
</dbReference>
<name>A0A6I9RY26_ELAGV</name>
<evidence type="ECO:0000256" key="4">
    <source>
        <dbReference type="ARBA" id="ARBA00023136"/>
    </source>
</evidence>
<evidence type="ECO:0000256" key="1">
    <source>
        <dbReference type="ARBA" id="ARBA00004167"/>
    </source>
</evidence>
<reference evidence="8" key="1">
    <citation type="submission" date="2025-08" db="UniProtKB">
        <authorList>
            <consortium name="RefSeq"/>
        </authorList>
    </citation>
    <scope>IDENTIFICATION</scope>
</reference>
<gene>
    <name evidence="8" type="primary">LOC105054578</name>
</gene>
<dbReference type="GeneID" id="105054578"/>
<keyword evidence="2 5" id="KW-0812">Transmembrane</keyword>
<dbReference type="GO" id="GO:0009506">
    <property type="term" value="C:plasmodesma"/>
    <property type="evidence" value="ECO:0007669"/>
    <property type="project" value="TreeGrafter"/>
</dbReference>
<keyword evidence="4 5" id="KW-0472">Membrane</keyword>
<feature type="domain" description="Late embryogenesis abundant protein LEA-2 subgroup" evidence="6">
    <location>
        <begin position="81"/>
        <end position="181"/>
    </location>
</feature>
<evidence type="ECO:0000313" key="8">
    <source>
        <dbReference type="RefSeq" id="XP_010934418.1"/>
    </source>
</evidence>
<sequence length="207" mass="22876">MTDEKKRTMYRYIPAVHPFQLLCTILLTFFLLVGVIALIVYLIYRPSKPHFAVVGATIFQLSNSSTQPNVLSTGMQFTLVSRNPNERSSILYDHLSAYVSYRNQPITPPASLPPLLQDRASSVAMSPVLGGDFVPVSGDVASGLLTDQAYGVVNLRVVLMGRLRYKSGPFRSGWYNFYVRCEMLVGIRKGVTGPVPLLGEPQCDVDS</sequence>
<evidence type="ECO:0000256" key="2">
    <source>
        <dbReference type="ARBA" id="ARBA00022692"/>
    </source>
</evidence>
<dbReference type="InterPro" id="IPR044839">
    <property type="entry name" value="NDR1-like"/>
</dbReference>
<dbReference type="OrthoDB" id="746161at2759"/>
<protein>
    <submittedName>
        <fullName evidence="8">NDR1/HIN1-like protein 12</fullName>
    </submittedName>
</protein>
<organism evidence="7 8">
    <name type="scientific">Elaeis guineensis var. tenera</name>
    <name type="common">Oil palm</name>
    <dbReference type="NCBI Taxonomy" id="51953"/>
    <lineage>
        <taxon>Eukaryota</taxon>
        <taxon>Viridiplantae</taxon>
        <taxon>Streptophyta</taxon>
        <taxon>Embryophyta</taxon>
        <taxon>Tracheophyta</taxon>
        <taxon>Spermatophyta</taxon>
        <taxon>Magnoliopsida</taxon>
        <taxon>Liliopsida</taxon>
        <taxon>Arecaceae</taxon>
        <taxon>Arecoideae</taxon>
        <taxon>Cocoseae</taxon>
        <taxon>Elaeidinae</taxon>
        <taxon>Elaeis</taxon>
    </lineage>
</organism>
<keyword evidence="3 5" id="KW-1133">Transmembrane helix</keyword>
<dbReference type="GO" id="GO:0098542">
    <property type="term" value="P:defense response to other organism"/>
    <property type="evidence" value="ECO:0007669"/>
    <property type="project" value="InterPro"/>
</dbReference>
<dbReference type="FunCoup" id="A0A6I9RY26">
    <property type="interactions" value="1546"/>
</dbReference>
<dbReference type="InParanoid" id="A0A6I9RY26"/>
<dbReference type="RefSeq" id="XP_010934418.1">
    <property type="nucleotide sequence ID" value="XM_010936116.1"/>
</dbReference>
<feature type="transmembrane region" description="Helical" evidence="5">
    <location>
        <begin position="21"/>
        <end position="44"/>
    </location>
</feature>
<dbReference type="GO" id="GO:0005886">
    <property type="term" value="C:plasma membrane"/>
    <property type="evidence" value="ECO:0007669"/>
    <property type="project" value="TreeGrafter"/>
</dbReference>
<dbReference type="KEGG" id="egu:105054578"/>
<accession>A0A6I9RY26</accession>
<evidence type="ECO:0000256" key="5">
    <source>
        <dbReference type="SAM" id="Phobius"/>
    </source>
</evidence>
<evidence type="ECO:0000313" key="7">
    <source>
        <dbReference type="Proteomes" id="UP000504607"/>
    </source>
</evidence>